<dbReference type="PANTHER" id="PTHR35090:SF1">
    <property type="entry name" value="SLR0144 PROTEIN"/>
    <property type="match status" value="1"/>
</dbReference>
<organism evidence="2">
    <name type="scientific">Planktothricoides sp. SpSt-374</name>
    <dbReference type="NCBI Taxonomy" id="2282167"/>
    <lineage>
        <taxon>Bacteria</taxon>
        <taxon>Bacillati</taxon>
        <taxon>Cyanobacteriota</taxon>
        <taxon>Cyanophyceae</taxon>
        <taxon>Oscillatoriophycideae</taxon>
        <taxon>Oscillatoriales</taxon>
        <taxon>Oscillatoriaceae</taxon>
        <taxon>Planktothricoides</taxon>
    </lineage>
</organism>
<evidence type="ECO:0000313" key="2">
    <source>
        <dbReference type="EMBL" id="HGG03059.1"/>
    </source>
</evidence>
<gene>
    <name evidence="2" type="ORF">ENR15_21065</name>
</gene>
<feature type="domain" description="4-vinyl reductase 4VR" evidence="1">
    <location>
        <begin position="130"/>
        <end position="192"/>
    </location>
</feature>
<dbReference type="EMBL" id="DSPX01000209">
    <property type="protein sequence ID" value="HGG03059.1"/>
    <property type="molecule type" value="Genomic_DNA"/>
</dbReference>
<comment type="caution">
    <text evidence="2">The sequence shown here is derived from an EMBL/GenBank/DDBJ whole genome shotgun (WGS) entry which is preliminary data.</text>
</comment>
<dbReference type="Gene3D" id="3.30.1380.20">
    <property type="entry name" value="Trafficking protein particle complex subunit 3"/>
    <property type="match status" value="1"/>
</dbReference>
<protein>
    <submittedName>
        <fullName evidence="2">4-vinyl reductase</fullName>
    </submittedName>
</protein>
<dbReference type="PANTHER" id="PTHR35090">
    <property type="entry name" value="DNA-DIRECTED RNA POLYMERASE SUBUNIT I"/>
    <property type="match status" value="1"/>
</dbReference>
<reference evidence="2" key="1">
    <citation type="journal article" date="2020" name="mSystems">
        <title>Genome- and Community-Level Interaction Insights into Carbon Utilization and Element Cycling Functions of Hydrothermarchaeota in Hydrothermal Sediment.</title>
        <authorList>
            <person name="Zhou Z."/>
            <person name="Liu Y."/>
            <person name="Xu W."/>
            <person name="Pan J."/>
            <person name="Luo Z.H."/>
            <person name="Li M."/>
        </authorList>
    </citation>
    <scope>NUCLEOTIDE SEQUENCE [LARGE SCALE GENOMIC DNA]</scope>
    <source>
        <strain evidence="2">SpSt-374</strain>
    </source>
</reference>
<dbReference type="SUPFAM" id="SSF111126">
    <property type="entry name" value="Ligand-binding domain in the NO signalling and Golgi transport"/>
    <property type="match status" value="1"/>
</dbReference>
<dbReference type="AlphaFoldDB" id="A0A7C3VK42"/>
<accession>A0A7C3VK42</accession>
<dbReference type="InterPro" id="IPR024096">
    <property type="entry name" value="NO_sig/Golgi_transp_ligand-bd"/>
</dbReference>
<name>A0A7C3VK42_9CYAN</name>
<dbReference type="SMART" id="SM00989">
    <property type="entry name" value="V4R"/>
    <property type="match status" value="1"/>
</dbReference>
<proteinExistence type="predicted"/>
<evidence type="ECO:0000259" key="1">
    <source>
        <dbReference type="SMART" id="SM00989"/>
    </source>
</evidence>
<sequence length="218" mass="24876">MISIANLLSEERLPGNYFAHDVYVKGELELGLLENRRGDRLLAIPDTFIAAIYSGLDRETGSATPLVLFNCGKWWGKNFYVRFCEEVKDYYGYGVAQMEMVEFIQCLEQLWKTHGWGLFTFDPSHYHHGFLVVKISNSPFVRQAPNWKRPAGFLEAGILTSFFTQLTGRELTCIQTACESLGAETNYFVLGVRDRLQNVESWVKEGQNHEAIMTQLCA</sequence>
<dbReference type="Pfam" id="PF02830">
    <property type="entry name" value="V4R"/>
    <property type="match status" value="1"/>
</dbReference>
<dbReference type="InterPro" id="IPR004096">
    <property type="entry name" value="V4R"/>
</dbReference>